<dbReference type="EMBL" id="ML978077">
    <property type="protein sequence ID" value="KAF2009895.1"/>
    <property type="molecule type" value="Genomic_DNA"/>
</dbReference>
<dbReference type="Proteomes" id="UP000799778">
    <property type="component" value="Unassembled WGS sequence"/>
</dbReference>
<accession>A0A6A5XA15</accession>
<dbReference type="RefSeq" id="XP_033378234.1">
    <property type="nucleotide sequence ID" value="XM_033529348.1"/>
</dbReference>
<dbReference type="AlphaFoldDB" id="A0A6A5XA15"/>
<proteinExistence type="predicted"/>
<reference evidence="1" key="1">
    <citation type="journal article" date="2020" name="Stud. Mycol.">
        <title>101 Dothideomycetes genomes: a test case for predicting lifestyles and emergence of pathogens.</title>
        <authorList>
            <person name="Haridas S."/>
            <person name="Albert R."/>
            <person name="Binder M."/>
            <person name="Bloem J."/>
            <person name="Labutti K."/>
            <person name="Salamov A."/>
            <person name="Andreopoulos B."/>
            <person name="Baker S."/>
            <person name="Barry K."/>
            <person name="Bills G."/>
            <person name="Bluhm B."/>
            <person name="Cannon C."/>
            <person name="Castanera R."/>
            <person name="Culley D."/>
            <person name="Daum C."/>
            <person name="Ezra D."/>
            <person name="Gonzalez J."/>
            <person name="Henrissat B."/>
            <person name="Kuo A."/>
            <person name="Liang C."/>
            <person name="Lipzen A."/>
            <person name="Lutzoni F."/>
            <person name="Magnuson J."/>
            <person name="Mondo S."/>
            <person name="Nolan M."/>
            <person name="Ohm R."/>
            <person name="Pangilinan J."/>
            <person name="Park H.-J."/>
            <person name="Ramirez L."/>
            <person name="Alfaro M."/>
            <person name="Sun H."/>
            <person name="Tritt A."/>
            <person name="Yoshinaga Y."/>
            <person name="Zwiers L.-H."/>
            <person name="Turgeon B."/>
            <person name="Goodwin S."/>
            <person name="Spatafora J."/>
            <person name="Crous P."/>
            <person name="Grigoriev I."/>
        </authorList>
    </citation>
    <scope>NUCLEOTIDE SEQUENCE</scope>
    <source>
        <strain evidence="1">CBS 175.79</strain>
    </source>
</reference>
<dbReference type="OrthoDB" id="6365676at2759"/>
<keyword evidence="2" id="KW-1185">Reference proteome</keyword>
<evidence type="ECO:0000313" key="1">
    <source>
        <dbReference type="EMBL" id="KAF2009895.1"/>
    </source>
</evidence>
<organism evidence="1 2">
    <name type="scientific">Aaosphaeria arxii CBS 175.79</name>
    <dbReference type="NCBI Taxonomy" id="1450172"/>
    <lineage>
        <taxon>Eukaryota</taxon>
        <taxon>Fungi</taxon>
        <taxon>Dikarya</taxon>
        <taxon>Ascomycota</taxon>
        <taxon>Pezizomycotina</taxon>
        <taxon>Dothideomycetes</taxon>
        <taxon>Pleosporomycetidae</taxon>
        <taxon>Pleosporales</taxon>
        <taxon>Pleosporales incertae sedis</taxon>
        <taxon>Aaosphaeria</taxon>
    </lineage>
</organism>
<sequence>MQTEKSMFSVLPTELFLSVLDELIRTRSGKHPVAFPPSDQVTKTLRALTLTSKDIYPIASEYLYTHCVWLGNNKTLELFARTLGIDLPASSTGRLCYGSLGHSSFFRETKVFSHITSMYLSPFRPHLKNIGVRISHFSTIVDLLRAVSSTIKTLYIDFQPDSASYGGLGPAKTYPKSSVLREMHNLEELVISWDYEEWFSCPPPNVKRLAISTRNLVDGWVDWLDSTPRLEILVGLSAPGLSDDAVKNAFAKCSSDRRAPLDIVFAGISWFHSPVKGDIDWKDTDPIRYWEVDIPVSYYGDEKTSAMCERWIWENGLRGSLFNSDKSLMMTENQERRVDDAIYSAGFV</sequence>
<gene>
    <name evidence="1" type="ORF">BU24DRAFT_427930</name>
</gene>
<name>A0A6A5XA15_9PLEO</name>
<dbReference type="GeneID" id="54286745"/>
<evidence type="ECO:0000313" key="2">
    <source>
        <dbReference type="Proteomes" id="UP000799778"/>
    </source>
</evidence>
<protein>
    <recommendedName>
        <fullName evidence="3">F-box domain-containing protein</fullName>
    </recommendedName>
</protein>
<evidence type="ECO:0008006" key="3">
    <source>
        <dbReference type="Google" id="ProtNLM"/>
    </source>
</evidence>